<dbReference type="AlphaFoldDB" id="A0A1I4JND4"/>
<keyword evidence="10" id="KW-1185">Reference proteome</keyword>
<gene>
    <name evidence="7" type="primary">pyrF</name>
    <name evidence="9" type="ORF">SAMN02983006_01755</name>
</gene>
<evidence type="ECO:0000256" key="2">
    <source>
        <dbReference type="ARBA" id="ARBA00008847"/>
    </source>
</evidence>
<keyword evidence="5 7" id="KW-0456">Lyase</keyword>
<evidence type="ECO:0000256" key="7">
    <source>
        <dbReference type="HAMAP-Rule" id="MF_01215"/>
    </source>
</evidence>
<evidence type="ECO:0000313" key="9">
    <source>
        <dbReference type="EMBL" id="SFL68059.1"/>
    </source>
</evidence>
<proteinExistence type="inferred from homology"/>
<evidence type="ECO:0000256" key="5">
    <source>
        <dbReference type="ARBA" id="ARBA00023239"/>
    </source>
</evidence>
<dbReference type="SUPFAM" id="SSF51366">
    <property type="entry name" value="Ribulose-phoshate binding barrel"/>
    <property type="match status" value="1"/>
</dbReference>
<keyword evidence="3 7" id="KW-0210">Decarboxylase</keyword>
<comment type="similarity">
    <text evidence="2 7">Belongs to the OMP decarboxylase family. Type 2 subfamily.</text>
</comment>
<dbReference type="PANTHER" id="PTHR43375">
    <property type="entry name" value="OROTIDINE 5'-PHOSPHATE DECARBOXYLASE"/>
    <property type="match status" value="1"/>
</dbReference>
<dbReference type="STRING" id="29563.SAMN02983006_01755"/>
<dbReference type="EMBL" id="FOTI01000024">
    <property type="protein sequence ID" value="SFL68059.1"/>
    <property type="molecule type" value="Genomic_DNA"/>
</dbReference>
<dbReference type="InterPro" id="IPR001754">
    <property type="entry name" value="OMPdeCOase_dom"/>
</dbReference>
<evidence type="ECO:0000256" key="4">
    <source>
        <dbReference type="ARBA" id="ARBA00022975"/>
    </source>
</evidence>
<organism evidence="9 10">
    <name type="scientific">Halanaerobium salsuginis</name>
    <dbReference type="NCBI Taxonomy" id="29563"/>
    <lineage>
        <taxon>Bacteria</taxon>
        <taxon>Bacillati</taxon>
        <taxon>Bacillota</taxon>
        <taxon>Clostridia</taxon>
        <taxon>Halanaerobiales</taxon>
        <taxon>Halanaerobiaceae</taxon>
        <taxon>Halanaerobium</taxon>
    </lineage>
</organism>
<dbReference type="Proteomes" id="UP000199006">
    <property type="component" value="Unassembled WGS sequence"/>
</dbReference>
<comment type="pathway">
    <text evidence="1 7">Pyrimidine metabolism; UMP biosynthesis via de novo pathway; UMP from orotate: step 2/2.</text>
</comment>
<dbReference type="Gene3D" id="3.20.20.70">
    <property type="entry name" value="Aldolase class I"/>
    <property type="match status" value="1"/>
</dbReference>
<evidence type="ECO:0000259" key="8">
    <source>
        <dbReference type="SMART" id="SM00934"/>
    </source>
</evidence>
<dbReference type="CDD" id="cd04725">
    <property type="entry name" value="OMP_decarboxylase_like"/>
    <property type="match status" value="1"/>
</dbReference>
<dbReference type="OrthoDB" id="9808470at2"/>
<dbReference type="FunFam" id="3.20.20.70:FF:000246">
    <property type="entry name" value="Orotidine 5'-phosphate decarboxylase"/>
    <property type="match status" value="1"/>
</dbReference>
<protein>
    <recommendedName>
        <fullName evidence="7">Orotidine 5'-phosphate decarboxylase</fullName>
        <ecNumber evidence="7">4.1.1.23</ecNumber>
    </recommendedName>
    <alternativeName>
        <fullName evidence="7">OMP decarboxylase</fullName>
        <shortName evidence="7">OMPDCase</shortName>
        <shortName evidence="7">OMPdecase</shortName>
    </alternativeName>
</protein>
<feature type="domain" description="Orotidine 5'-phosphate decarboxylase" evidence="8">
    <location>
        <begin position="18"/>
        <end position="275"/>
    </location>
</feature>
<dbReference type="GO" id="GO:0004590">
    <property type="term" value="F:orotidine-5'-phosphate decarboxylase activity"/>
    <property type="evidence" value="ECO:0007669"/>
    <property type="project" value="UniProtKB-UniRule"/>
</dbReference>
<dbReference type="PANTHER" id="PTHR43375:SF1">
    <property type="entry name" value="OROTIDINE 5'-PHOSPHATE DECARBOXYLASE"/>
    <property type="match status" value="1"/>
</dbReference>
<evidence type="ECO:0000256" key="6">
    <source>
        <dbReference type="ARBA" id="ARBA00049157"/>
    </source>
</evidence>
<sequence length="302" mass="32429">MKLFIDQLQEKMIAKNSRICVGLDPHLELLPETVLDPELLQDQAANQVEIAAAVLKFNQDILAAVADFTAVVKPQIAFYEKLGSAGFKVLKKLIKKAQTEGLLVLLDAKRNDIGSTAAAYAEAYFAKETAADAITINPYLGRDGILPFLKNKNKGAFALLRTSNPSAVDLQDLKLANGKLFYQAVGDFLAELGEPYLGECGYSNLAAVVGATYPAELAAIRKQLPQTFFLIPGYGAQGGGALDIKAGFDSQGQGAIINSSRGINFAYRAAAYKNYGAENYAEAARAAAREMRTEINAVLSLK</sequence>
<dbReference type="GO" id="GO:0006207">
    <property type="term" value="P:'de novo' pyrimidine nucleobase biosynthetic process"/>
    <property type="evidence" value="ECO:0007669"/>
    <property type="project" value="InterPro"/>
</dbReference>
<dbReference type="NCBIfam" id="TIGR02127">
    <property type="entry name" value="pyrF_sub2"/>
    <property type="match status" value="1"/>
</dbReference>
<evidence type="ECO:0000313" key="10">
    <source>
        <dbReference type="Proteomes" id="UP000199006"/>
    </source>
</evidence>
<dbReference type="InterPro" id="IPR011995">
    <property type="entry name" value="OMPdecase_type-2"/>
</dbReference>
<evidence type="ECO:0000256" key="3">
    <source>
        <dbReference type="ARBA" id="ARBA00022793"/>
    </source>
</evidence>
<dbReference type="GO" id="GO:0044205">
    <property type="term" value="P:'de novo' UMP biosynthetic process"/>
    <property type="evidence" value="ECO:0007669"/>
    <property type="project" value="UniProtKB-UniRule"/>
</dbReference>
<evidence type="ECO:0000256" key="1">
    <source>
        <dbReference type="ARBA" id="ARBA00004861"/>
    </source>
</evidence>
<reference evidence="9 10" key="1">
    <citation type="submission" date="2016-10" db="EMBL/GenBank/DDBJ databases">
        <authorList>
            <person name="de Groot N.N."/>
        </authorList>
    </citation>
    <scope>NUCLEOTIDE SEQUENCE [LARGE SCALE GENOMIC DNA]</scope>
    <source>
        <strain evidence="9 10">ATCC 51327</strain>
    </source>
</reference>
<keyword evidence="4 7" id="KW-0665">Pyrimidine biosynthesis</keyword>
<dbReference type="PROSITE" id="PS00156">
    <property type="entry name" value="OMPDECASE"/>
    <property type="match status" value="1"/>
</dbReference>
<dbReference type="HAMAP" id="MF_01215">
    <property type="entry name" value="OMPdecase_type2"/>
    <property type="match status" value="1"/>
</dbReference>
<dbReference type="SMART" id="SM00934">
    <property type="entry name" value="OMPdecase"/>
    <property type="match status" value="1"/>
</dbReference>
<dbReference type="Pfam" id="PF00215">
    <property type="entry name" value="OMPdecase"/>
    <property type="match status" value="1"/>
</dbReference>
<accession>A0A1I4JND4</accession>
<dbReference type="UniPathway" id="UPA00070">
    <property type="reaction ID" value="UER00120"/>
</dbReference>
<dbReference type="EC" id="4.1.1.23" evidence="7"/>
<comment type="catalytic activity">
    <reaction evidence="6 7">
        <text>orotidine 5'-phosphate + H(+) = UMP + CO2</text>
        <dbReference type="Rhea" id="RHEA:11596"/>
        <dbReference type="ChEBI" id="CHEBI:15378"/>
        <dbReference type="ChEBI" id="CHEBI:16526"/>
        <dbReference type="ChEBI" id="CHEBI:57538"/>
        <dbReference type="ChEBI" id="CHEBI:57865"/>
        <dbReference type="EC" id="4.1.1.23"/>
    </reaction>
</comment>
<dbReference type="InterPro" id="IPR018089">
    <property type="entry name" value="OMPdecase_AS"/>
</dbReference>
<dbReference type="InterPro" id="IPR013785">
    <property type="entry name" value="Aldolase_TIM"/>
</dbReference>
<dbReference type="InterPro" id="IPR011060">
    <property type="entry name" value="RibuloseP-bd_barrel"/>
</dbReference>
<name>A0A1I4JND4_9FIRM</name>
<feature type="active site" description="Proton donor" evidence="7">
    <location>
        <position position="109"/>
    </location>
</feature>
<dbReference type="RefSeq" id="WP_089861846.1">
    <property type="nucleotide sequence ID" value="NZ_FOTI01000024.1"/>
</dbReference>